<reference evidence="13 14" key="1">
    <citation type="submission" date="2024-10" db="EMBL/GenBank/DDBJ databases">
        <authorList>
            <person name="Kim D."/>
        </authorList>
    </citation>
    <scope>NUCLEOTIDE SEQUENCE [LARGE SCALE GENOMIC DNA]</scope>
    <source>
        <strain evidence="13">BH-2024</strain>
    </source>
</reference>
<feature type="transmembrane region" description="Helical" evidence="12">
    <location>
        <begin position="267"/>
        <end position="288"/>
    </location>
</feature>
<keyword evidence="7" id="KW-0965">Cell junction</keyword>
<keyword evidence="4" id="KW-1003">Cell membrane</keyword>
<keyword evidence="14" id="KW-1185">Reference proteome</keyword>
<dbReference type="AlphaFoldDB" id="A0ABD2ICM2"/>
<evidence type="ECO:0000256" key="1">
    <source>
        <dbReference type="ARBA" id="ARBA00004610"/>
    </source>
</evidence>
<evidence type="ECO:0000313" key="14">
    <source>
        <dbReference type="Proteomes" id="UP001620626"/>
    </source>
</evidence>
<dbReference type="GO" id="GO:0005886">
    <property type="term" value="C:plasma membrane"/>
    <property type="evidence" value="ECO:0007669"/>
    <property type="project" value="UniProtKB-SubCell"/>
</dbReference>
<comment type="similarity">
    <text evidence="12">Belongs to the pannexin family.</text>
</comment>
<keyword evidence="6" id="KW-0303">Gap junction</keyword>
<evidence type="ECO:0000313" key="13">
    <source>
        <dbReference type="EMBL" id="KAL3076876.1"/>
    </source>
</evidence>
<evidence type="ECO:0000256" key="9">
    <source>
        <dbReference type="ARBA" id="ARBA00023065"/>
    </source>
</evidence>
<keyword evidence="8 12" id="KW-1133">Transmembrane helix</keyword>
<evidence type="ECO:0000256" key="3">
    <source>
        <dbReference type="ARBA" id="ARBA00022448"/>
    </source>
</evidence>
<keyword evidence="9 12" id="KW-0406">Ion transport</keyword>
<comment type="subcellular location">
    <subcellularLocation>
        <location evidence="1">Cell junction</location>
        <location evidence="1">Gap junction</location>
    </subcellularLocation>
    <subcellularLocation>
        <location evidence="2 12">Cell membrane</location>
        <topology evidence="2 12">Multi-pass membrane protein</topology>
    </subcellularLocation>
</comment>
<feature type="transmembrane region" description="Helical" evidence="12">
    <location>
        <begin position="96"/>
        <end position="115"/>
    </location>
</feature>
<dbReference type="PRINTS" id="PR01262">
    <property type="entry name" value="INNEXIN"/>
</dbReference>
<organism evidence="13 14">
    <name type="scientific">Heterodera trifolii</name>
    <dbReference type="NCBI Taxonomy" id="157864"/>
    <lineage>
        <taxon>Eukaryota</taxon>
        <taxon>Metazoa</taxon>
        <taxon>Ecdysozoa</taxon>
        <taxon>Nematoda</taxon>
        <taxon>Chromadorea</taxon>
        <taxon>Rhabditida</taxon>
        <taxon>Tylenchina</taxon>
        <taxon>Tylenchomorpha</taxon>
        <taxon>Tylenchoidea</taxon>
        <taxon>Heteroderidae</taxon>
        <taxon>Heteroderinae</taxon>
        <taxon>Heterodera</taxon>
    </lineage>
</organism>
<dbReference type="InterPro" id="IPR000990">
    <property type="entry name" value="Innexin"/>
</dbReference>
<feature type="transmembrane region" description="Helical" evidence="12">
    <location>
        <begin position="174"/>
        <end position="196"/>
    </location>
</feature>
<keyword evidence="10 12" id="KW-0472">Membrane</keyword>
<dbReference type="EMBL" id="JBICBT010001240">
    <property type="protein sequence ID" value="KAL3076876.1"/>
    <property type="molecule type" value="Genomic_DNA"/>
</dbReference>
<dbReference type="GO" id="GO:0034220">
    <property type="term" value="P:monoatomic ion transmembrane transport"/>
    <property type="evidence" value="ECO:0007669"/>
    <property type="project" value="UniProtKB-KW"/>
</dbReference>
<keyword evidence="5 12" id="KW-0812">Transmembrane</keyword>
<dbReference type="PROSITE" id="PS51013">
    <property type="entry name" value="PANNEXIN"/>
    <property type="match status" value="1"/>
</dbReference>
<evidence type="ECO:0000256" key="10">
    <source>
        <dbReference type="ARBA" id="ARBA00023136"/>
    </source>
</evidence>
<dbReference type="Pfam" id="PF00876">
    <property type="entry name" value="Innexin"/>
    <property type="match status" value="1"/>
</dbReference>
<protein>
    <recommendedName>
        <fullName evidence="12">Innexin</fullName>
    </recommendedName>
</protein>
<evidence type="ECO:0000256" key="2">
    <source>
        <dbReference type="ARBA" id="ARBA00004651"/>
    </source>
</evidence>
<gene>
    <name evidence="12" type="primary">inx</name>
    <name evidence="13" type="ORF">niasHT_039656</name>
</gene>
<accession>A0ABD2ICM2</accession>
<dbReference type="Proteomes" id="UP001620626">
    <property type="component" value="Unassembled WGS sequence"/>
</dbReference>
<keyword evidence="3 12" id="KW-0813">Transport</keyword>
<comment type="function">
    <text evidence="12">Structural component of the gap junctions.</text>
</comment>
<evidence type="ECO:0000256" key="7">
    <source>
        <dbReference type="ARBA" id="ARBA00022949"/>
    </source>
</evidence>
<dbReference type="PANTHER" id="PTHR11893:SF36">
    <property type="entry name" value="INNEXIN-5"/>
    <property type="match status" value="1"/>
</dbReference>
<dbReference type="PANTHER" id="PTHR11893">
    <property type="entry name" value="INNEXIN"/>
    <property type="match status" value="1"/>
</dbReference>
<proteinExistence type="inferred from homology"/>
<comment type="caution">
    <text evidence="13">The sequence shown here is derived from an EMBL/GenBank/DDBJ whole genome shotgun (WGS) entry which is preliminary data.</text>
</comment>
<evidence type="ECO:0000256" key="8">
    <source>
        <dbReference type="ARBA" id="ARBA00022989"/>
    </source>
</evidence>
<feature type="transmembrane region" description="Helical" evidence="12">
    <location>
        <begin position="26"/>
        <end position="45"/>
    </location>
</feature>
<evidence type="ECO:0000256" key="11">
    <source>
        <dbReference type="ARBA" id="ARBA00023303"/>
    </source>
</evidence>
<name>A0ABD2ICM2_9BILA</name>
<evidence type="ECO:0000256" key="5">
    <source>
        <dbReference type="ARBA" id="ARBA00022692"/>
    </source>
</evidence>
<sequence length="421" mass="48250">MKALIDTVLKYIGPNNIKLDDFTDRLCYRYTPVLLGLFMFITGTVDNFGSPIRCMVPQEFSASWSNFVHQYCYVTGTYVKIVDPTDQTEERIYVNYYQWVPYMLILQAMIMRLPLSFWRFGRRVSDADFDYVNELGLKARTSTAEKRTEFLTEAANYICQIVGSRKTHNGLGSLVGYMYLFYKVINVIVVFAQIYMLKIFIGYNSWTWGISFLSQNSNSSHGNETSFVYFPRVAYCQFDRDFLGQSVAGIHQEARCTLGINMLNEKVFMFLFFWYYLLFGLVLSNAFIHSQRLLSAYRVSSVRGLLRFGTKSEGKKCQMVRTTACVDENTTTVCGSAKRRFLSFTATSTPNCRRAWTSGSSSERSNHFTGQKNDVNTVSRFVDECLGQDGYLMLHFVSQNAGKLIASELTTHLFDLMTASD</sequence>
<evidence type="ECO:0000256" key="12">
    <source>
        <dbReference type="RuleBase" id="RU010713"/>
    </source>
</evidence>
<keyword evidence="11 12" id="KW-0407">Ion channel</keyword>
<evidence type="ECO:0000256" key="4">
    <source>
        <dbReference type="ARBA" id="ARBA00022475"/>
    </source>
</evidence>
<evidence type="ECO:0000256" key="6">
    <source>
        <dbReference type="ARBA" id="ARBA00022868"/>
    </source>
</evidence>
<dbReference type="GO" id="GO:0005921">
    <property type="term" value="C:gap junction"/>
    <property type="evidence" value="ECO:0007669"/>
    <property type="project" value="UniProtKB-SubCell"/>
</dbReference>